<dbReference type="EMBL" id="BSXU01002553">
    <property type="protein sequence ID" value="GMG38395.1"/>
    <property type="molecule type" value="Genomic_DNA"/>
</dbReference>
<comment type="caution">
    <text evidence="5">The sequence shown here is derived from an EMBL/GenBank/DDBJ whole genome shotgun (WGS) entry which is preliminary data.</text>
</comment>
<evidence type="ECO:0000256" key="3">
    <source>
        <dbReference type="SAM" id="MobiDB-lite"/>
    </source>
</evidence>
<evidence type="ECO:0000259" key="4">
    <source>
        <dbReference type="Pfam" id="PF08698"/>
    </source>
</evidence>
<dbReference type="AlphaFoldDB" id="A0A9W7DGF5"/>
<accession>A0A9W7DGF5</accession>
<organism evidence="5 6">
    <name type="scientific">Ambrosiozyma monospora</name>
    <name type="common">Yeast</name>
    <name type="synonym">Endomycopsis monosporus</name>
    <dbReference type="NCBI Taxonomy" id="43982"/>
    <lineage>
        <taxon>Eukaryota</taxon>
        <taxon>Fungi</taxon>
        <taxon>Dikarya</taxon>
        <taxon>Ascomycota</taxon>
        <taxon>Saccharomycotina</taxon>
        <taxon>Pichiomycetes</taxon>
        <taxon>Pichiales</taxon>
        <taxon>Pichiaceae</taxon>
        <taxon>Ambrosiozyma</taxon>
    </lineage>
</organism>
<dbReference type="InterPro" id="IPR014810">
    <property type="entry name" value="Fcf2_C"/>
</dbReference>
<evidence type="ECO:0000313" key="5">
    <source>
        <dbReference type="EMBL" id="GMG38395.1"/>
    </source>
</evidence>
<keyword evidence="6" id="KW-1185">Reference proteome</keyword>
<dbReference type="Proteomes" id="UP001165063">
    <property type="component" value="Unassembled WGS sequence"/>
</dbReference>
<reference evidence="5" key="1">
    <citation type="submission" date="2023-04" db="EMBL/GenBank/DDBJ databases">
        <title>Ambrosiozyma monospora NBRC 1965.</title>
        <authorList>
            <person name="Ichikawa N."/>
            <person name="Sato H."/>
            <person name="Tonouchi N."/>
        </authorList>
    </citation>
    <scope>NUCLEOTIDE SEQUENCE</scope>
    <source>
        <strain evidence="5">NBRC 1965</strain>
    </source>
</reference>
<evidence type="ECO:0000313" key="6">
    <source>
        <dbReference type="Proteomes" id="UP001165063"/>
    </source>
</evidence>
<dbReference type="PANTHER" id="PTHR21686">
    <property type="entry name" value="DEOXYNUCLEOTIDYLTRANSFERASE TERMINAL-INTERACTING PROTEIN 2"/>
    <property type="match status" value="1"/>
</dbReference>
<protein>
    <submittedName>
        <fullName evidence="5">Unnamed protein product</fullName>
    </submittedName>
</protein>
<evidence type="ECO:0000256" key="1">
    <source>
        <dbReference type="ARBA" id="ARBA00004604"/>
    </source>
</evidence>
<sequence>MSEAKLSPIHESGVSSSDEHHLPNGEDLSVDEIFAMMSRAKQQQEQISNSTNEKNKKSSERSEFEELKGKVEKLPSIGHGYELEPTTKKTQRQTDPSSKKVQAINDPIETVLPLSNDKKKVKDKTQLKKQISDDWFTLPKKEMTPALKQHLTILQNRQYIDPKRFYKKQKWTAPERFQVGEIVSGSFDGSKSKMKRRSKGGELGMLGELMNDKEAKGWFKKRYSEIQTQKSSGGKKAYLAKVAKRMKR</sequence>
<evidence type="ECO:0000256" key="2">
    <source>
        <dbReference type="ARBA" id="ARBA00023242"/>
    </source>
</evidence>
<dbReference type="OrthoDB" id="427886at2759"/>
<feature type="region of interest" description="Disordered" evidence="3">
    <location>
        <begin position="1"/>
        <end position="125"/>
    </location>
</feature>
<dbReference type="PANTHER" id="PTHR21686:SF12">
    <property type="entry name" value="DEOXYNUCLEOTIDYLTRANSFERASE TERMINAL-INTERACTING PROTEIN 2"/>
    <property type="match status" value="1"/>
</dbReference>
<name>A0A9W7DGF5_AMBMO</name>
<proteinExistence type="predicted"/>
<comment type="subcellular location">
    <subcellularLocation>
        <location evidence="1">Nucleus</location>
        <location evidence="1">Nucleolus</location>
    </subcellularLocation>
</comment>
<feature type="compositionally biased region" description="Basic and acidic residues" evidence="3">
    <location>
        <begin position="53"/>
        <end position="73"/>
    </location>
</feature>
<gene>
    <name evidence="5" type="ORF">Amon01_000494300</name>
</gene>
<dbReference type="InterPro" id="IPR039883">
    <property type="entry name" value="Fcf2/DNTTIP2"/>
</dbReference>
<keyword evidence="2" id="KW-0539">Nucleus</keyword>
<feature type="compositionally biased region" description="Basic and acidic residues" evidence="3">
    <location>
        <begin position="116"/>
        <end position="125"/>
    </location>
</feature>
<feature type="domain" description="Fcf2 pre-rRNA processing C-terminal" evidence="4">
    <location>
        <begin position="128"/>
        <end position="222"/>
    </location>
</feature>
<dbReference type="GO" id="GO:0005730">
    <property type="term" value="C:nucleolus"/>
    <property type="evidence" value="ECO:0007669"/>
    <property type="project" value="UniProtKB-SubCell"/>
</dbReference>
<dbReference type="GO" id="GO:0003723">
    <property type="term" value="F:RNA binding"/>
    <property type="evidence" value="ECO:0007669"/>
    <property type="project" value="TreeGrafter"/>
</dbReference>
<dbReference type="GO" id="GO:0006396">
    <property type="term" value="P:RNA processing"/>
    <property type="evidence" value="ECO:0007669"/>
    <property type="project" value="TreeGrafter"/>
</dbReference>
<dbReference type="Pfam" id="PF08698">
    <property type="entry name" value="Fcf2"/>
    <property type="match status" value="1"/>
</dbReference>